<dbReference type="SUPFAM" id="SSF53756">
    <property type="entry name" value="UDP-Glycosyltransferase/glycogen phosphorylase"/>
    <property type="match status" value="1"/>
</dbReference>
<dbReference type="GO" id="GO:0016020">
    <property type="term" value="C:membrane"/>
    <property type="evidence" value="ECO:0007669"/>
    <property type="project" value="GOC"/>
</dbReference>
<comment type="caution">
    <text evidence="11">The sequence shown here is derived from an EMBL/GenBank/DDBJ whole genome shotgun (WGS) entry which is preliminary data.</text>
</comment>
<dbReference type="EC" id="2.4.1.182" evidence="2 10"/>
<keyword evidence="6 11" id="KW-0328">Glycosyltransferase</keyword>
<dbReference type="OrthoDB" id="9801642at2"/>
<evidence type="ECO:0000256" key="9">
    <source>
        <dbReference type="ARBA" id="ARBA00048975"/>
    </source>
</evidence>
<keyword evidence="4" id="KW-0444">Lipid biosynthesis</keyword>
<dbReference type="NCBIfam" id="TIGR00215">
    <property type="entry name" value="lpxB"/>
    <property type="match status" value="1"/>
</dbReference>
<evidence type="ECO:0000256" key="5">
    <source>
        <dbReference type="ARBA" id="ARBA00022556"/>
    </source>
</evidence>
<accession>A0A3E1YD62</accession>
<dbReference type="Proteomes" id="UP000260644">
    <property type="component" value="Unassembled WGS sequence"/>
</dbReference>
<dbReference type="GO" id="GO:0005543">
    <property type="term" value="F:phospholipid binding"/>
    <property type="evidence" value="ECO:0007669"/>
    <property type="project" value="TreeGrafter"/>
</dbReference>
<dbReference type="PANTHER" id="PTHR30372:SF4">
    <property type="entry name" value="LIPID-A-DISACCHARIDE SYNTHASE, MITOCHONDRIAL-RELATED"/>
    <property type="match status" value="1"/>
</dbReference>
<keyword evidence="5" id="KW-0441">Lipid A biosynthesis</keyword>
<comment type="function">
    <text evidence="1">Condensation of UDP-2,3-diacylglucosamine and 2,3-diacylglucosamine-1-phosphate to form lipid A disaccharide, a precursor of lipid A, a phosphorylated glycolipid that anchors the lipopolysaccharide to the outer membrane of the cell.</text>
</comment>
<reference evidence="11 12" key="1">
    <citation type="submission" date="2018-07" db="EMBL/GenBank/DDBJ databases">
        <title>Chitinophaga K2CV101002-2 sp. nov., isolated from a monsoon evergreen broad-leaved forest soil.</title>
        <authorList>
            <person name="Lv Y."/>
        </authorList>
    </citation>
    <scope>NUCLEOTIDE SEQUENCE [LARGE SCALE GENOMIC DNA]</scope>
    <source>
        <strain evidence="11 12">GDMCC 1.1288</strain>
    </source>
</reference>
<evidence type="ECO:0000256" key="10">
    <source>
        <dbReference type="NCBIfam" id="TIGR00215"/>
    </source>
</evidence>
<keyword evidence="7 11" id="KW-0808">Transferase</keyword>
<comment type="catalytic activity">
    <reaction evidence="9">
        <text>a lipid X + a UDP-2-N,3-O-bis[(3R)-3-hydroxyacyl]-alpha-D-glucosamine = a lipid A disaccharide + UDP + H(+)</text>
        <dbReference type="Rhea" id="RHEA:67828"/>
        <dbReference type="ChEBI" id="CHEBI:15378"/>
        <dbReference type="ChEBI" id="CHEBI:58223"/>
        <dbReference type="ChEBI" id="CHEBI:137748"/>
        <dbReference type="ChEBI" id="CHEBI:176338"/>
        <dbReference type="ChEBI" id="CHEBI:176343"/>
        <dbReference type="EC" id="2.4.1.182"/>
    </reaction>
</comment>
<protein>
    <recommendedName>
        <fullName evidence="3 10">Lipid-A-disaccharide synthase</fullName>
        <ecNumber evidence="2 10">2.4.1.182</ecNumber>
    </recommendedName>
</protein>
<sequence length="367" mass="41887">MKYYIIAGEASGDLHGSNLVKQIREVDTQANIRGWGGDLMEHAGANIVKHYRDLAFMGFVEVVMNLRTILKNIDQCKKDITAFKPDVLVLVDYPGFNMRIAEWGKQQGYKIVYYISPQVWAWKENRVKKIKQSVDKLLCILPFEKEFYQKWNYEVEYVGHPLVGVIKDFKEQPVERPLANKPIIAVLPGSRKQEVSVKLPIMLTMAKHFPEYQFVVAQAPGLDDHFLESLTGQHPNVSMVKGQTYNLLKQATAALVTSGTATLETALFGVPEVVCYKGNPISYFFAKHLIKVKYISLVNLVMDKLVVKELIQHDLTEENLLKELGLLLKDEAVRNRVKKDYAELWHKLGEKDASRRAADIIYEYAIS</sequence>
<dbReference type="Pfam" id="PF02684">
    <property type="entry name" value="LpxB"/>
    <property type="match status" value="1"/>
</dbReference>
<dbReference type="GO" id="GO:0008915">
    <property type="term" value="F:lipid-A-disaccharide synthase activity"/>
    <property type="evidence" value="ECO:0007669"/>
    <property type="project" value="UniProtKB-UniRule"/>
</dbReference>
<evidence type="ECO:0000256" key="1">
    <source>
        <dbReference type="ARBA" id="ARBA00002056"/>
    </source>
</evidence>
<evidence type="ECO:0000256" key="8">
    <source>
        <dbReference type="ARBA" id="ARBA00023098"/>
    </source>
</evidence>
<evidence type="ECO:0000313" key="12">
    <source>
        <dbReference type="Proteomes" id="UP000260644"/>
    </source>
</evidence>
<dbReference type="GO" id="GO:0009245">
    <property type="term" value="P:lipid A biosynthetic process"/>
    <property type="evidence" value="ECO:0007669"/>
    <property type="project" value="UniProtKB-UniRule"/>
</dbReference>
<keyword evidence="12" id="KW-1185">Reference proteome</keyword>
<dbReference type="InterPro" id="IPR003835">
    <property type="entry name" value="Glyco_trans_19"/>
</dbReference>
<evidence type="ECO:0000256" key="7">
    <source>
        <dbReference type="ARBA" id="ARBA00022679"/>
    </source>
</evidence>
<evidence type="ECO:0000313" key="11">
    <source>
        <dbReference type="EMBL" id="RFS24485.1"/>
    </source>
</evidence>
<dbReference type="RefSeq" id="WP_116974294.1">
    <property type="nucleotide sequence ID" value="NZ_QPMM01000002.1"/>
</dbReference>
<evidence type="ECO:0000256" key="4">
    <source>
        <dbReference type="ARBA" id="ARBA00022516"/>
    </source>
</evidence>
<evidence type="ECO:0000256" key="3">
    <source>
        <dbReference type="ARBA" id="ARBA00020902"/>
    </source>
</evidence>
<name>A0A3E1YD62_9BACT</name>
<gene>
    <name evidence="11" type="ORF">DVR12_04555</name>
</gene>
<keyword evidence="8" id="KW-0443">Lipid metabolism</keyword>
<dbReference type="AlphaFoldDB" id="A0A3E1YD62"/>
<proteinExistence type="predicted"/>
<dbReference type="PANTHER" id="PTHR30372">
    <property type="entry name" value="LIPID-A-DISACCHARIDE SYNTHASE"/>
    <property type="match status" value="1"/>
</dbReference>
<dbReference type="EMBL" id="QPMM01000002">
    <property type="protein sequence ID" value="RFS24485.1"/>
    <property type="molecule type" value="Genomic_DNA"/>
</dbReference>
<organism evidence="11 12">
    <name type="scientific">Chitinophaga silvatica</name>
    <dbReference type="NCBI Taxonomy" id="2282649"/>
    <lineage>
        <taxon>Bacteria</taxon>
        <taxon>Pseudomonadati</taxon>
        <taxon>Bacteroidota</taxon>
        <taxon>Chitinophagia</taxon>
        <taxon>Chitinophagales</taxon>
        <taxon>Chitinophagaceae</taxon>
        <taxon>Chitinophaga</taxon>
    </lineage>
</organism>
<evidence type="ECO:0000256" key="6">
    <source>
        <dbReference type="ARBA" id="ARBA00022676"/>
    </source>
</evidence>
<evidence type="ECO:0000256" key="2">
    <source>
        <dbReference type="ARBA" id="ARBA00012687"/>
    </source>
</evidence>